<dbReference type="Proteomes" id="UP000191153">
    <property type="component" value="Unassembled WGS sequence"/>
</dbReference>
<feature type="transmembrane region" description="Helical" evidence="1">
    <location>
        <begin position="38"/>
        <end position="59"/>
    </location>
</feature>
<keyword evidence="1" id="KW-1133">Transmembrane helix</keyword>
<keyword evidence="3" id="KW-1185">Reference proteome</keyword>
<reference evidence="2 3" key="1">
    <citation type="submission" date="2017-02" db="EMBL/GenBank/DDBJ databases">
        <authorList>
            <person name="Peterson S.W."/>
        </authorList>
    </citation>
    <scope>NUCLEOTIDE SEQUENCE [LARGE SCALE GENOMIC DNA]</scope>
    <source>
        <strain evidence="2 3">ATCC 700028</strain>
    </source>
</reference>
<dbReference type="AlphaFoldDB" id="A0A1T4PGI8"/>
<dbReference type="EMBL" id="FUWX01000014">
    <property type="protein sequence ID" value="SJZ90609.1"/>
    <property type="molecule type" value="Genomic_DNA"/>
</dbReference>
<name>A0A1T4PGI8_9FUSO</name>
<evidence type="ECO:0000256" key="1">
    <source>
        <dbReference type="SAM" id="Phobius"/>
    </source>
</evidence>
<keyword evidence="1" id="KW-0812">Transmembrane</keyword>
<feature type="transmembrane region" description="Helical" evidence="1">
    <location>
        <begin position="111"/>
        <end position="141"/>
    </location>
</feature>
<organism evidence="2 3">
    <name type="scientific">Cetobacterium ceti</name>
    <dbReference type="NCBI Taxonomy" id="180163"/>
    <lineage>
        <taxon>Bacteria</taxon>
        <taxon>Fusobacteriati</taxon>
        <taxon>Fusobacteriota</taxon>
        <taxon>Fusobacteriia</taxon>
        <taxon>Fusobacteriales</taxon>
        <taxon>Fusobacteriaceae</taxon>
        <taxon>Cetobacterium</taxon>
    </lineage>
</organism>
<evidence type="ECO:0000313" key="2">
    <source>
        <dbReference type="EMBL" id="SJZ90609.1"/>
    </source>
</evidence>
<sequence length="805" mass="96376">MFEEFLILIANVISIFIWKNKQNKEKFKYKFLRRISPFNIYIFIYGLIFSKAFHLIFKFKYFNPNLLIDTINYVTIFAGFGSLIVTLYVYAVSSNDNFKKFILTSLIGEDLLLSLAIYIFTLLFIGVNPIFLVGLTGYLIYLVKSTLTNSMIILNSIKLQENFDNILDYFKYDKENLKMRNIYFELKKNIYNFLVNNDLIHIKESIDFLKRTLERESLLEDIEKTEDENMNDAIKFINSIYGHLLQFPNDEMFKEVHTLHMIYSKFYYRIKNKEGFFLSLLNTRTLYKYYTKSSPYAKTKLSKNVIIGFRFGLLSYLFRDLSKENKEQLDWIIIYNRILFILAQEAYLNNDLEFFQNFIRLIGYHLRFNALNEIHREYKYLEYLSYLGIKLFIDSKKDLIENYNDFNQYILKKLKIRLDELSIEKNKFLSLLEVYDFMETLKIKEKFRWDKIYAPKKELIKMNVEKVDLDYIINKFFFRLFIKYANEVKHTSKENNLERNILILYFDNFIKIKNEFSYDGYFKNICDSLNQSLSSKLTKDKTSKEINENILNYIKEEILKNLQQCRIIQSLKAMNKYIRKEIPAYKRNENLYGIKKLDNKNFYNENYESEIGKTLSENLNSSTGNLIFKSFKQKNIKIEKINLEDLNFDKNEYLIFVAGNYYEFIKNLIDSPYFLSKSNLNEKFIEEYGPLVESSYKNSPIFNINVDEEDVFVVNREDIEYFVHYLPDKLNKNESLLDYATFSLEEEDSFLLGKEGEKIKNSEWLINLSEEEKENALKELVLIKLMQSGEMKIAEGSTVYKIRNQ</sequence>
<feature type="transmembrane region" description="Helical" evidence="1">
    <location>
        <begin position="71"/>
        <end position="90"/>
    </location>
</feature>
<proteinExistence type="predicted"/>
<accession>A0A1T4PGI8</accession>
<protein>
    <submittedName>
        <fullName evidence="2">Uncharacterized protein</fullName>
    </submittedName>
</protein>
<dbReference type="RefSeq" id="WP_078694375.1">
    <property type="nucleotide sequence ID" value="NZ_FUWX01000014.1"/>
</dbReference>
<keyword evidence="1" id="KW-0472">Membrane</keyword>
<evidence type="ECO:0000313" key="3">
    <source>
        <dbReference type="Proteomes" id="UP000191153"/>
    </source>
</evidence>
<gene>
    <name evidence="2" type="ORF">SAMN02745174_01911</name>
</gene>